<evidence type="ECO:0000256" key="1">
    <source>
        <dbReference type="SAM" id="Phobius"/>
    </source>
</evidence>
<keyword evidence="1" id="KW-1133">Transmembrane helix</keyword>
<dbReference type="Proteomes" id="UP000219559">
    <property type="component" value="Unassembled WGS sequence"/>
</dbReference>
<evidence type="ECO:0000313" key="3">
    <source>
        <dbReference type="Proteomes" id="UP000219559"/>
    </source>
</evidence>
<name>A0A2A4GF43_9FLAO</name>
<dbReference type="AlphaFoldDB" id="A0A2A4GF43"/>
<sequence length="68" mass="7713">MKDKTLMYGLYGIFALSFLSLLLATYRHLNGEDAMDEGFIEAFLFAALNIGIAVFLAIVIKLYYNQKK</sequence>
<comment type="caution">
    <text evidence="2">The sequence shown here is derived from an EMBL/GenBank/DDBJ whole genome shotgun (WGS) entry which is preliminary data.</text>
</comment>
<keyword evidence="1" id="KW-0472">Membrane</keyword>
<accession>A0A2A4GF43</accession>
<gene>
    <name evidence="2" type="ORF">B7P33_04810</name>
</gene>
<evidence type="ECO:0000313" key="2">
    <source>
        <dbReference type="EMBL" id="PCE66618.1"/>
    </source>
</evidence>
<keyword evidence="1" id="KW-0812">Transmembrane</keyword>
<proteinExistence type="predicted"/>
<organism evidence="2 3">
    <name type="scientific">Sediminicola luteus</name>
    <dbReference type="NCBI Taxonomy" id="319238"/>
    <lineage>
        <taxon>Bacteria</taxon>
        <taxon>Pseudomonadati</taxon>
        <taxon>Bacteroidota</taxon>
        <taxon>Flavobacteriia</taxon>
        <taxon>Flavobacteriales</taxon>
        <taxon>Flavobacteriaceae</taxon>
        <taxon>Sediminicola</taxon>
    </lineage>
</organism>
<dbReference type="RefSeq" id="WP_097442139.1">
    <property type="nucleotide sequence ID" value="NZ_NBWU01000001.1"/>
</dbReference>
<feature type="transmembrane region" description="Helical" evidence="1">
    <location>
        <begin position="7"/>
        <end position="26"/>
    </location>
</feature>
<protein>
    <submittedName>
        <fullName evidence="2">Uncharacterized protein</fullName>
    </submittedName>
</protein>
<reference evidence="2 3" key="1">
    <citation type="submission" date="2017-04" db="EMBL/GenBank/DDBJ databases">
        <title>A new member of the family Flavobacteriaceae isolated from ascidians.</title>
        <authorList>
            <person name="Chen L."/>
        </authorList>
    </citation>
    <scope>NUCLEOTIDE SEQUENCE [LARGE SCALE GENOMIC DNA]</scope>
    <source>
        <strain evidence="2 3">HQA918</strain>
    </source>
</reference>
<keyword evidence="3" id="KW-1185">Reference proteome</keyword>
<dbReference type="EMBL" id="NBWU01000001">
    <property type="protein sequence ID" value="PCE66618.1"/>
    <property type="molecule type" value="Genomic_DNA"/>
</dbReference>
<feature type="transmembrane region" description="Helical" evidence="1">
    <location>
        <begin position="38"/>
        <end position="64"/>
    </location>
</feature>